<name>A0A183DFG2_9BILA</name>
<keyword evidence="2" id="KW-1185">Reference proteome</keyword>
<gene>
    <name evidence="1" type="ORF">GPUH_LOCUS7452</name>
</gene>
<dbReference type="OrthoDB" id="5789849at2759"/>
<dbReference type="EMBL" id="UYRT01019321">
    <property type="protein sequence ID" value="VDK58385.1"/>
    <property type="molecule type" value="Genomic_DNA"/>
</dbReference>
<dbReference type="WBParaSite" id="GPUH_0000746201-mRNA-1">
    <property type="protein sequence ID" value="GPUH_0000746201-mRNA-1"/>
    <property type="gene ID" value="GPUH_0000746201"/>
</dbReference>
<evidence type="ECO:0000313" key="2">
    <source>
        <dbReference type="Proteomes" id="UP000271098"/>
    </source>
</evidence>
<evidence type="ECO:0000313" key="1">
    <source>
        <dbReference type="EMBL" id="VDK58385.1"/>
    </source>
</evidence>
<sequence length="141" mass="16853">MLAKLWKYPLIKTCVAGAMGYFACELVDSVDSSPMLDENEEWREKRSRFYETYFKITEIAGKRRYIEEDYRQSIPSGSYLRCAVDSLEKAHRIIGFDSDDKLRRKILRKAHRYAIKAMCNEKNEELRQKAHKWYEFSNLHK</sequence>
<reference evidence="1 2" key="2">
    <citation type="submission" date="2018-11" db="EMBL/GenBank/DDBJ databases">
        <authorList>
            <consortium name="Pathogen Informatics"/>
        </authorList>
    </citation>
    <scope>NUCLEOTIDE SEQUENCE [LARGE SCALE GENOMIC DNA]</scope>
</reference>
<organism evidence="3">
    <name type="scientific">Gongylonema pulchrum</name>
    <dbReference type="NCBI Taxonomy" id="637853"/>
    <lineage>
        <taxon>Eukaryota</taxon>
        <taxon>Metazoa</taxon>
        <taxon>Ecdysozoa</taxon>
        <taxon>Nematoda</taxon>
        <taxon>Chromadorea</taxon>
        <taxon>Rhabditida</taxon>
        <taxon>Spirurina</taxon>
        <taxon>Spiruromorpha</taxon>
        <taxon>Spiruroidea</taxon>
        <taxon>Gongylonematidae</taxon>
        <taxon>Gongylonema</taxon>
    </lineage>
</organism>
<dbReference type="AlphaFoldDB" id="A0A183DFG2"/>
<dbReference type="Proteomes" id="UP000271098">
    <property type="component" value="Unassembled WGS sequence"/>
</dbReference>
<reference evidence="3" key="1">
    <citation type="submission" date="2016-06" db="UniProtKB">
        <authorList>
            <consortium name="WormBaseParasite"/>
        </authorList>
    </citation>
    <scope>IDENTIFICATION</scope>
</reference>
<proteinExistence type="predicted"/>
<evidence type="ECO:0000313" key="3">
    <source>
        <dbReference type="WBParaSite" id="GPUH_0000746201-mRNA-1"/>
    </source>
</evidence>
<accession>A0A183DFG2</accession>
<protein>
    <submittedName>
        <fullName evidence="1 3">Uncharacterized protein</fullName>
    </submittedName>
</protein>